<proteinExistence type="predicted"/>
<sequence length="55" mass="5954">MPSQPRLLPMPVHQRPILLCCIGKFFPLSSIPSISAAAAIALCFRFGAHMAVICM</sequence>
<gene>
    <name evidence="1" type="ORF">BDA96_01G207000</name>
</gene>
<accession>A0A921RZ77</accession>
<reference evidence="1" key="1">
    <citation type="journal article" date="2019" name="BMC Genomics">
        <title>A new reference genome for Sorghum bicolor reveals high levels of sequence similarity between sweet and grain genotypes: implications for the genetics of sugar metabolism.</title>
        <authorList>
            <person name="Cooper E.A."/>
            <person name="Brenton Z.W."/>
            <person name="Flinn B.S."/>
            <person name="Jenkins J."/>
            <person name="Shu S."/>
            <person name="Flowers D."/>
            <person name="Luo F."/>
            <person name="Wang Y."/>
            <person name="Xia P."/>
            <person name="Barry K."/>
            <person name="Daum C."/>
            <person name="Lipzen A."/>
            <person name="Yoshinaga Y."/>
            <person name="Schmutz J."/>
            <person name="Saski C."/>
            <person name="Vermerris W."/>
            <person name="Kresovich S."/>
        </authorList>
    </citation>
    <scope>NUCLEOTIDE SEQUENCE</scope>
</reference>
<reference evidence="1" key="2">
    <citation type="submission" date="2020-10" db="EMBL/GenBank/DDBJ databases">
        <authorList>
            <person name="Cooper E.A."/>
            <person name="Brenton Z.W."/>
            <person name="Flinn B.S."/>
            <person name="Jenkins J."/>
            <person name="Shu S."/>
            <person name="Flowers D."/>
            <person name="Luo F."/>
            <person name="Wang Y."/>
            <person name="Xia P."/>
            <person name="Barry K."/>
            <person name="Daum C."/>
            <person name="Lipzen A."/>
            <person name="Yoshinaga Y."/>
            <person name="Schmutz J."/>
            <person name="Saski C."/>
            <person name="Vermerris W."/>
            <person name="Kresovich S."/>
        </authorList>
    </citation>
    <scope>NUCLEOTIDE SEQUENCE</scope>
</reference>
<dbReference type="EMBL" id="CM027680">
    <property type="protein sequence ID" value="KAG0548897.1"/>
    <property type="molecule type" value="Genomic_DNA"/>
</dbReference>
<protein>
    <submittedName>
        <fullName evidence="1">Uncharacterized protein</fullName>
    </submittedName>
</protein>
<dbReference type="Proteomes" id="UP000807115">
    <property type="component" value="Chromosome 1"/>
</dbReference>
<evidence type="ECO:0000313" key="1">
    <source>
        <dbReference type="EMBL" id="KAG0548897.1"/>
    </source>
</evidence>
<evidence type="ECO:0000313" key="2">
    <source>
        <dbReference type="Proteomes" id="UP000807115"/>
    </source>
</evidence>
<dbReference type="AlphaFoldDB" id="A0A921RZ77"/>
<comment type="caution">
    <text evidence="1">The sequence shown here is derived from an EMBL/GenBank/DDBJ whole genome shotgun (WGS) entry which is preliminary data.</text>
</comment>
<organism evidence="1 2">
    <name type="scientific">Sorghum bicolor</name>
    <name type="common">Sorghum</name>
    <name type="synonym">Sorghum vulgare</name>
    <dbReference type="NCBI Taxonomy" id="4558"/>
    <lineage>
        <taxon>Eukaryota</taxon>
        <taxon>Viridiplantae</taxon>
        <taxon>Streptophyta</taxon>
        <taxon>Embryophyta</taxon>
        <taxon>Tracheophyta</taxon>
        <taxon>Spermatophyta</taxon>
        <taxon>Magnoliopsida</taxon>
        <taxon>Liliopsida</taxon>
        <taxon>Poales</taxon>
        <taxon>Poaceae</taxon>
        <taxon>PACMAD clade</taxon>
        <taxon>Panicoideae</taxon>
        <taxon>Andropogonodae</taxon>
        <taxon>Andropogoneae</taxon>
        <taxon>Sorghinae</taxon>
        <taxon>Sorghum</taxon>
    </lineage>
</organism>
<name>A0A921RZ77_SORBI</name>